<dbReference type="InterPro" id="IPR016024">
    <property type="entry name" value="ARM-type_fold"/>
</dbReference>
<dbReference type="GO" id="GO:0005634">
    <property type="term" value="C:nucleus"/>
    <property type="evidence" value="ECO:0007669"/>
    <property type="project" value="UniProtKB-SubCell"/>
</dbReference>
<dbReference type="InterPro" id="IPR039776">
    <property type="entry name" value="Pds5"/>
</dbReference>
<protein>
    <submittedName>
        <fullName evidence="8">Sister chromatid cohesion PDS5-like protein</fullName>
    </submittedName>
</protein>
<keyword evidence="9" id="KW-1185">Reference proteome</keyword>
<dbReference type="AlphaFoldDB" id="A0A392PEZ9"/>
<dbReference type="SUPFAM" id="SSF48371">
    <property type="entry name" value="ARM repeat"/>
    <property type="match status" value="1"/>
</dbReference>
<sequence>TDQLETRLKAMNLVGDMISIPGTSIPEAFQPIFSEFLKRLSDRVVEVRMSAIEHVKNCLLLNPFRAEASQILSALCERLLDFDENVRKHVVAVICDVACHSLNAIPLETVKLVAERLRDKSVCISLNFYFLYLS</sequence>
<evidence type="ECO:0000256" key="5">
    <source>
        <dbReference type="ARBA" id="ARBA00023204"/>
    </source>
</evidence>
<dbReference type="GO" id="GO:0007064">
    <property type="term" value="P:mitotic sister chromatid cohesion"/>
    <property type="evidence" value="ECO:0007669"/>
    <property type="project" value="InterPro"/>
</dbReference>
<dbReference type="GO" id="GO:0000785">
    <property type="term" value="C:chromatin"/>
    <property type="evidence" value="ECO:0007669"/>
    <property type="project" value="TreeGrafter"/>
</dbReference>
<keyword evidence="2" id="KW-0132">Cell division</keyword>
<comment type="caution">
    <text evidence="8">The sequence shown here is derived from an EMBL/GenBank/DDBJ whole genome shotgun (WGS) entry which is preliminary data.</text>
</comment>
<dbReference type="PANTHER" id="PTHR12663:SF0">
    <property type="entry name" value="PRECOCIOUS DISSOCIATION OF SISTERS 5, ISOFORM A"/>
    <property type="match status" value="1"/>
</dbReference>
<evidence type="ECO:0000313" key="9">
    <source>
        <dbReference type="Proteomes" id="UP000265520"/>
    </source>
</evidence>
<dbReference type="Proteomes" id="UP000265520">
    <property type="component" value="Unassembled WGS sequence"/>
</dbReference>
<keyword evidence="7" id="KW-0131">Cell cycle</keyword>
<evidence type="ECO:0000256" key="4">
    <source>
        <dbReference type="ARBA" id="ARBA00022776"/>
    </source>
</evidence>
<evidence type="ECO:0000256" key="3">
    <source>
        <dbReference type="ARBA" id="ARBA00022763"/>
    </source>
</evidence>
<keyword evidence="6" id="KW-0539">Nucleus</keyword>
<dbReference type="EMBL" id="LXQA010075416">
    <property type="protein sequence ID" value="MCI10217.1"/>
    <property type="molecule type" value="Genomic_DNA"/>
</dbReference>
<feature type="non-terminal residue" evidence="8">
    <location>
        <position position="1"/>
    </location>
</feature>
<dbReference type="GO" id="GO:0035825">
    <property type="term" value="P:homologous recombination"/>
    <property type="evidence" value="ECO:0007669"/>
    <property type="project" value="UniProtKB-ARBA"/>
</dbReference>
<dbReference type="InterPro" id="IPR011989">
    <property type="entry name" value="ARM-like"/>
</dbReference>
<evidence type="ECO:0000256" key="7">
    <source>
        <dbReference type="ARBA" id="ARBA00023306"/>
    </source>
</evidence>
<organism evidence="8 9">
    <name type="scientific">Trifolium medium</name>
    <dbReference type="NCBI Taxonomy" id="97028"/>
    <lineage>
        <taxon>Eukaryota</taxon>
        <taxon>Viridiplantae</taxon>
        <taxon>Streptophyta</taxon>
        <taxon>Embryophyta</taxon>
        <taxon>Tracheophyta</taxon>
        <taxon>Spermatophyta</taxon>
        <taxon>Magnoliopsida</taxon>
        <taxon>eudicotyledons</taxon>
        <taxon>Gunneridae</taxon>
        <taxon>Pentapetalae</taxon>
        <taxon>rosids</taxon>
        <taxon>fabids</taxon>
        <taxon>Fabales</taxon>
        <taxon>Fabaceae</taxon>
        <taxon>Papilionoideae</taxon>
        <taxon>50 kb inversion clade</taxon>
        <taxon>NPAAA clade</taxon>
        <taxon>Hologalegina</taxon>
        <taxon>IRL clade</taxon>
        <taxon>Trifolieae</taxon>
        <taxon>Trifolium</taxon>
    </lineage>
</organism>
<accession>A0A392PEZ9</accession>
<evidence type="ECO:0000256" key="2">
    <source>
        <dbReference type="ARBA" id="ARBA00022618"/>
    </source>
</evidence>
<evidence type="ECO:0000313" key="8">
    <source>
        <dbReference type="EMBL" id="MCI10217.1"/>
    </source>
</evidence>
<dbReference type="PANTHER" id="PTHR12663">
    <property type="entry name" value="ANDROGEN INDUCED INHIBITOR OF PROLIFERATION AS3 / PDS5-RELATED"/>
    <property type="match status" value="1"/>
</dbReference>
<name>A0A392PEZ9_9FABA</name>
<dbReference type="Pfam" id="PF20168">
    <property type="entry name" value="PDS5"/>
    <property type="match status" value="1"/>
</dbReference>
<evidence type="ECO:0000256" key="1">
    <source>
        <dbReference type="ARBA" id="ARBA00004123"/>
    </source>
</evidence>
<keyword evidence="4" id="KW-0498">Mitosis</keyword>
<proteinExistence type="predicted"/>
<comment type="subcellular location">
    <subcellularLocation>
        <location evidence="1">Nucleus</location>
    </subcellularLocation>
</comment>
<keyword evidence="5" id="KW-0234">DNA repair</keyword>
<keyword evidence="3" id="KW-0227">DNA damage</keyword>
<dbReference type="GO" id="GO:0051301">
    <property type="term" value="P:cell division"/>
    <property type="evidence" value="ECO:0007669"/>
    <property type="project" value="UniProtKB-KW"/>
</dbReference>
<reference evidence="8 9" key="1">
    <citation type="journal article" date="2018" name="Front. Plant Sci.">
        <title>Red Clover (Trifolium pratense) and Zigzag Clover (T. medium) - A Picture of Genomic Similarities and Differences.</title>
        <authorList>
            <person name="Dluhosova J."/>
            <person name="Istvanek J."/>
            <person name="Nedelnik J."/>
            <person name="Repkova J."/>
        </authorList>
    </citation>
    <scope>NUCLEOTIDE SEQUENCE [LARGE SCALE GENOMIC DNA]</scope>
    <source>
        <strain evidence="9">cv. 10/8</strain>
        <tissue evidence="8">Leaf</tissue>
    </source>
</reference>
<dbReference type="Gene3D" id="1.25.10.10">
    <property type="entry name" value="Leucine-rich Repeat Variant"/>
    <property type="match status" value="1"/>
</dbReference>
<evidence type="ECO:0000256" key="6">
    <source>
        <dbReference type="ARBA" id="ARBA00023242"/>
    </source>
</evidence>
<dbReference type="GO" id="GO:0006281">
    <property type="term" value="P:DNA repair"/>
    <property type="evidence" value="ECO:0007669"/>
    <property type="project" value="UniProtKB-KW"/>
</dbReference>